<sequence length="430" mass="48021">MPDKNVHSGKSYKKIVKKLKRVEVIQLKKPNVVILGAGYGGLMTTVRLQKLVGMNEANITLVNKNDYHYETTWLHEASAGTLHHDRVRYPISDVIDRNKVKFVKDTVVKIVPDEKKVLMKNGELTYDYLVIALGFESETFGIKGLKEYAFSISNVNAARQIREHIEYQFATYNTEEEKRDERLTIVVGGAGFTGIEFLGELVNRVPELCREYDIDPHKVRIICVEAAPTALPGFDPELVEYAVSQLERKGVEFKIGTAIKECTPDGIIVAKGDDVEEIKAGTVIWAAGVRGSHVIDESGFEAMRGRIKVDPFLRVPGHEDIFVVGDCSLIINEETNRPYPPTAQIAMQEGEVCAKNLAVLIRQQGELQPFRPDIKGTVCSLGEDDAIGVVFGKKIWGTKASFMKKMIDNRALYLIGGPSLVMKKGKFKFF</sequence>
<dbReference type="EMBL" id="LQYW01000060">
    <property type="protein sequence ID" value="KYD30018.1"/>
    <property type="molecule type" value="Genomic_DNA"/>
</dbReference>
<dbReference type="PANTHER" id="PTHR42913:SF3">
    <property type="entry name" value="64 KDA MITOCHONDRIAL NADH DEHYDROGENASE (EUROFUNG)"/>
    <property type="match status" value="1"/>
</dbReference>
<keyword evidence="3" id="KW-0285">Flavoprotein</keyword>
<dbReference type="PATRIC" id="fig|153151.4.peg.3331"/>
<evidence type="ECO:0000256" key="5">
    <source>
        <dbReference type="ARBA" id="ARBA00023002"/>
    </source>
</evidence>
<dbReference type="PRINTS" id="PR00368">
    <property type="entry name" value="FADPNR"/>
</dbReference>
<dbReference type="Gene3D" id="3.50.50.100">
    <property type="match status" value="1"/>
</dbReference>
<dbReference type="EC" id="1.6.99.3" evidence="7"/>
<comment type="caution">
    <text evidence="7">The sequence shown here is derived from an EMBL/GenBank/DDBJ whole genome shotgun (WGS) entry which is preliminary data.</text>
</comment>
<evidence type="ECO:0000256" key="3">
    <source>
        <dbReference type="ARBA" id="ARBA00022630"/>
    </source>
</evidence>
<evidence type="ECO:0000256" key="1">
    <source>
        <dbReference type="ARBA" id="ARBA00001974"/>
    </source>
</evidence>
<organism evidence="7 8">
    <name type="scientific">Parageobacillus toebii</name>
    <dbReference type="NCBI Taxonomy" id="153151"/>
    <lineage>
        <taxon>Bacteria</taxon>
        <taxon>Bacillati</taxon>
        <taxon>Bacillota</taxon>
        <taxon>Bacilli</taxon>
        <taxon>Bacillales</taxon>
        <taxon>Anoxybacillaceae</taxon>
        <taxon>Parageobacillus</taxon>
    </lineage>
</organism>
<evidence type="ECO:0000259" key="6">
    <source>
        <dbReference type="Pfam" id="PF07992"/>
    </source>
</evidence>
<proteinExistence type="inferred from homology"/>
<dbReference type="InterPro" id="IPR036188">
    <property type="entry name" value="FAD/NAD-bd_sf"/>
</dbReference>
<dbReference type="InterPro" id="IPR051169">
    <property type="entry name" value="NADH-Q_oxidoreductase"/>
</dbReference>
<evidence type="ECO:0000313" key="8">
    <source>
        <dbReference type="Proteomes" id="UP000075324"/>
    </source>
</evidence>
<reference evidence="7 8" key="1">
    <citation type="submission" date="2016-01" db="EMBL/GenBank/DDBJ databases">
        <title>Draft Genome Sequences of Seven Thermophilic Sporeformers Isolated from Foods.</title>
        <authorList>
            <person name="Berendsen E.M."/>
            <person name="Wells-Bennik M.H."/>
            <person name="Krawcyk A.O."/>
            <person name="De Jong A."/>
            <person name="Holsappel S."/>
            <person name="Eijlander R.T."/>
            <person name="Kuipers O.P."/>
        </authorList>
    </citation>
    <scope>NUCLEOTIDE SEQUENCE [LARGE SCALE GENOMIC DNA]</scope>
    <source>
        <strain evidence="7 8">B4110</strain>
    </source>
</reference>
<evidence type="ECO:0000313" key="7">
    <source>
        <dbReference type="EMBL" id="KYD30018.1"/>
    </source>
</evidence>
<dbReference type="InterPro" id="IPR023753">
    <property type="entry name" value="FAD/NAD-binding_dom"/>
</dbReference>
<gene>
    <name evidence="7" type="ORF">B4110_3067</name>
</gene>
<comment type="cofactor">
    <cofactor evidence="1">
        <name>FAD</name>
        <dbReference type="ChEBI" id="CHEBI:57692"/>
    </cofactor>
</comment>
<accession>A0A150MZY6</accession>
<dbReference type="GO" id="GO:0003955">
    <property type="term" value="F:NAD(P)H dehydrogenase (quinone) activity"/>
    <property type="evidence" value="ECO:0007669"/>
    <property type="project" value="TreeGrafter"/>
</dbReference>
<keyword evidence="4" id="KW-0274">FAD</keyword>
<evidence type="ECO:0000256" key="2">
    <source>
        <dbReference type="ARBA" id="ARBA00005272"/>
    </source>
</evidence>
<dbReference type="Proteomes" id="UP000075324">
    <property type="component" value="Unassembled WGS sequence"/>
</dbReference>
<name>A0A150MZY6_9BACL</name>
<dbReference type="Pfam" id="PF07992">
    <property type="entry name" value="Pyr_redox_2"/>
    <property type="match status" value="1"/>
</dbReference>
<dbReference type="SUPFAM" id="SSF51905">
    <property type="entry name" value="FAD/NAD(P)-binding domain"/>
    <property type="match status" value="1"/>
</dbReference>
<feature type="domain" description="FAD/NAD(P)-binding" evidence="6">
    <location>
        <begin position="31"/>
        <end position="350"/>
    </location>
</feature>
<dbReference type="AlphaFoldDB" id="A0A150MZY6"/>
<keyword evidence="5 7" id="KW-0560">Oxidoreductase</keyword>
<protein>
    <submittedName>
        <fullName evidence="7">NADH dehydrogenase</fullName>
        <ecNumber evidence="7">1.6.99.3</ecNumber>
    </submittedName>
</protein>
<comment type="similarity">
    <text evidence="2">Belongs to the NADH dehydrogenase family.</text>
</comment>
<evidence type="ECO:0000256" key="4">
    <source>
        <dbReference type="ARBA" id="ARBA00022827"/>
    </source>
</evidence>
<dbReference type="GO" id="GO:0019646">
    <property type="term" value="P:aerobic electron transport chain"/>
    <property type="evidence" value="ECO:0007669"/>
    <property type="project" value="TreeGrafter"/>
</dbReference>
<dbReference type="PANTHER" id="PTHR42913">
    <property type="entry name" value="APOPTOSIS-INDUCING FACTOR 1"/>
    <property type="match status" value="1"/>
</dbReference>